<feature type="region of interest" description="Disordered" evidence="11">
    <location>
        <begin position="3622"/>
        <end position="3648"/>
    </location>
</feature>
<dbReference type="Gene3D" id="1.10.510.10">
    <property type="entry name" value="Transferase(Phosphotransferase) domain 1"/>
    <property type="match status" value="1"/>
</dbReference>
<evidence type="ECO:0000256" key="3">
    <source>
        <dbReference type="ARBA" id="ARBA00022741"/>
    </source>
</evidence>
<feature type="domain" description="RanBD1" evidence="13">
    <location>
        <begin position="2152"/>
        <end position="2278"/>
    </location>
</feature>
<evidence type="ECO:0000256" key="6">
    <source>
        <dbReference type="ARBA" id="ARBA00022840"/>
    </source>
</evidence>
<dbReference type="SUPFAM" id="SSF90209">
    <property type="entry name" value="Ran binding protein zinc finger-like"/>
    <property type="match status" value="1"/>
</dbReference>
<dbReference type="InterPro" id="IPR015943">
    <property type="entry name" value="WD40/YVTN_repeat-like_dom_sf"/>
</dbReference>
<feature type="region of interest" description="Disordered" evidence="11">
    <location>
        <begin position="3080"/>
        <end position="3102"/>
    </location>
</feature>
<reference evidence="16" key="2">
    <citation type="submission" date="2025-08" db="UniProtKB">
        <authorList>
            <consortium name="RefSeq"/>
        </authorList>
    </citation>
    <scope>IDENTIFICATION</scope>
    <source>
        <tissue evidence="16">Adult</tissue>
    </source>
</reference>
<feature type="compositionally biased region" description="Low complexity" evidence="11">
    <location>
        <begin position="2067"/>
        <end position="2085"/>
    </location>
</feature>
<feature type="region of interest" description="Disordered" evidence="11">
    <location>
        <begin position="2564"/>
        <end position="2585"/>
    </location>
</feature>
<feature type="domain" description="RanBP2-type" evidence="14">
    <location>
        <begin position="1964"/>
        <end position="1993"/>
    </location>
</feature>
<dbReference type="Pfam" id="PF00641">
    <property type="entry name" value="Zn_ribbon_RanBP"/>
    <property type="match status" value="2"/>
</dbReference>
<dbReference type="InterPro" id="IPR001876">
    <property type="entry name" value="Znf_RanBP2"/>
</dbReference>
<feature type="region of interest" description="Disordered" evidence="11">
    <location>
        <begin position="1247"/>
        <end position="1270"/>
    </location>
</feature>
<feature type="region of interest" description="Disordered" evidence="11">
    <location>
        <begin position="2063"/>
        <end position="2101"/>
    </location>
</feature>
<feature type="domain" description="RanBD1" evidence="13">
    <location>
        <begin position="1328"/>
        <end position="1461"/>
    </location>
</feature>
<dbReference type="Gene3D" id="1.25.40.10">
    <property type="entry name" value="Tetratricopeptide repeat domain"/>
    <property type="match status" value="1"/>
</dbReference>
<feature type="compositionally biased region" description="Basic and acidic residues" evidence="11">
    <location>
        <begin position="3081"/>
        <end position="3092"/>
    </location>
</feature>
<feature type="compositionally biased region" description="Polar residues" evidence="11">
    <location>
        <begin position="1291"/>
        <end position="1313"/>
    </location>
</feature>
<keyword evidence="8" id="KW-0802">TPR repeat</keyword>
<feature type="domain" description="RanBP2-type" evidence="14">
    <location>
        <begin position="1849"/>
        <end position="1878"/>
    </location>
</feature>
<feature type="domain" description="RanBD1" evidence="13">
    <location>
        <begin position="2725"/>
        <end position="2862"/>
    </location>
</feature>
<dbReference type="SUPFAM" id="SSF56112">
    <property type="entry name" value="Protein kinase-like (PK-like)"/>
    <property type="match status" value="1"/>
</dbReference>
<dbReference type="InterPro" id="IPR008271">
    <property type="entry name" value="Ser/Thr_kinase_AS"/>
</dbReference>
<dbReference type="PROSITE" id="PS50196">
    <property type="entry name" value="RANBD1"/>
    <property type="match status" value="4"/>
</dbReference>
<accession>A0ABM3J198</accession>
<proteinExistence type="predicted"/>
<keyword evidence="4 7" id="KW-0863">Zinc-finger</keyword>
<sequence>MYKTKKEVDAHVRTALSKLRSESERQLRSFTIAKLYYKINEYSTAEQYLCSYLNVKEDNDQAHKLLGQCYQRLKKPEKALQSFQRSLQLNSKQPEVLADVCQLLLDDKNLNVSKAKYWCELAESEKVQHDAVFSLRLKLMNKDNLETNQVEDLILKEISARPNDVQLRVRLMRNYIEQNKVLDAFKYVYNFEMNQHDNFSSSSEWYNIVWLVLNKYEHMPNTKKDWEFWLLMIICLERQVNISFTLTAASATGGVTETANLLFNLDQYLFKVTQLSDKLCAQRELVNLFLDHYRGQMLIYATALIFKRELLQNKNKWKETVKVVLPLLLFAFQTDVPDNREPWMRHTDEQGKQLIQLWNREGSFRCAQAGRTLLSCIADELTTDKENANQQINSLLGNNPPLWSNSDELLSQIRQICSDKTWRRNVFAALYCNSDQKVKEQSSLLIKSPKLAEPVFELPTYADVERYEEDAQYLKPQSLQHLVYLCLGNDNLAYVRAKYFSGLNFSTQNLAFCGAESLNQLDLDTFLYAATIQAKRTLQVERETFDNYNTGNRSASGRPRILPFANLQGQLCTEEQSNWWLAAYQVYKNLSADNLAELRANLQYGIEAVRGVNGPKIDMIIVFKLGQIFVARAQDIVKPVEKGFLEARAENIYKYGLNMVKMNNKGVLEPFRKYFKYTKAKTSVVEREISNAAEDAVSYLASRYFKKAEYEELIEELTGVQLPFATYLQAEAYRKLDEANKTPKKAKRMYLDRASECLNQTLNLLKNTEANPEHPLNSIIHTELKRLQQATMKFINEGSPATGHNNSSTYEDAEAEFYHDISLSATPAINRSRREATAAALIASPRNTEMENLVKQMAKTLTFVKEELVDTIKPEMLSMRKEITSLKDKIAGLEEAMKRTRVSSNPPSRDDASHVLDDLYMIEDALQNQLYQPPAQTHMNAAGSMFPGVGNGPNTQPPVGVQSPFVAGPQSQQQAAQQRNSMHLPPNPMATAAYNSPMFNPNYPMNYYPQPYMMSQPPGPPGSAGGMLGQRNALPMPYMDANLSFSMAQSTPLLPAPPQDGRPSNLYGLLTQPQQPPTIPPQFPPSLQPQLPQLSVPMPLASLAPAITSTPTVVGLPPAISSQSTPTPAPIQFNKVLNNQPVEKGPPANVVITSSDPLPNPNRPALLAQQPTLSVTIPPHHIKPSLVATTESNVAQTSTQATPANAITNTITTGNSGFTGFAFGSATATTQSPFSITFSNNFTTPTSSTTSIFSGKNIASTTPSSTISTSTFSFRPQIEQAQAQAAAAAGENSSGESISVLNKTSDSFSSEPNKSGAEAEVEYDPRPDFKPIIPLPDEIEVRTGEEDEDVMFCCRAKLYRFADKDWKERGIGDIKILKNKEGFSRILMRRDQTHKICANHKITKELILTTPANEKKGHIWVANDFADEELKTERFFVRFKLPESAQKFFDCFKQAQKEAEELDNKKEVTVTKEQTTKENKFNQPAQLAPFGLTKSAVSNFVTSTPATKTNAEKIPTVVAQTSMAPTSVATSAISSAGGVSKTLFGGAAAAPNAVVENKSELPKSTASPFAHFSFDKGGAATIAPSSAATNSTTAATSSPFANIFSNLGKSGVTTSSPFSVGNLPAFSAATSVLDGSATNVGGAAAGSTTSSALNKSNASDAEDEYVPTATFNPVIPLPDLVEVSTGEENEIVLFEHRAKLLRFDKEAGEWKERGIGNMKLLQDKDDVNKVRLVMRREQIHKLCCNQRLYKNTAFKYAKNSQTALTWAGQDYSESELTTEMLTVRFKLPDTCKQFHEAVLKAQANMGDEVDENAGAGAAAAIGKQVKEKSTEKTEGKAAVKGFGDAFKPKAGSWDCSACYISNTVDKQYCIACDSPKDDTVPKKDTTNVLLTNPPKASFVFGFSPATNGSGAATVQAANSFTFGKPAATSSILAENVNSTATVPQPAATTTTISKSGFGDQFKPKVGSWTCQDCYLGNTADALYCKACDAPKDDTVPKKESANDVLALSNPAQKFSFGFNAAAAVTSTANSNTTTPTSSFVFGGAQSEPGKSLFGGLTNTSTTDAPKSFTFTPATSTNAPTTSKPAFTFQPQSKISGAGGESTSMFSLDKKDFNFTLKPKSPGKSSGAGGGDADAAADDGEDGDYQEEENNTYFTPVIPLPDKIDVKTGEEEEELLYVHRAKLYRFVDGEWKERGLGDVKILRHKQTKKLRVVMRREQVLKICLNHVLNDEVEYKHKDDKSWLFVVNDFSEGTVELEKFSLRFKNKDIAQGFMDAVKSAIAGTAVPIENTGSISTNTTLNMTEIVESEKEVETPPAALSEADRMTADKLQLPYEFFTAQPPCAGCRGCDPDTFVFPVRKTTETFVNAEDNENVLKPFELPVLSLPKADSAVIANRSLLKQSALSPMVPSPAATTLTSTNITPTPKSGESNIFSGFAGVNSTAFGATGEKSASGFSFTAAMNNVKKDDENKTSATSGTFLFGNNAGSGGLNGSSIFGGGGDKKPIFGQTPSIFGNASNSLTKAADSTTSENEKPNTIFGGIASNTGSGSIFGGKPVFGSGSSSIFDGKSSSGNETTTTKSIFGSTSNSTANTIGGGTSIFGSSTFSGFGNAASTQGSIFGSGNSANTAKPNTEANIFGGIPKEQTVAAPSFADLSNKAGATDFASLAAKANSATTNKPSAKPGPGGFIGLTDENAFSNFAKSVQNTSKDGNANDSTQNDDNENYDPHYDPIIALPDEIQVSTGEEDETKLFGERATLYRYDANTKEWKERGVGELKILEHKTKHTYRLVMRREQIHKLVLNHAVGADFSFNNMNNNPKSFIWAALNYAESSEGEVEKLAVRFKNVDLANQFKEKLNDCIKSKSEEPAITSQIIGGVHCGVVSYNMGIQRDLNVVRKCRKSLLQLTMITSIVAAATMTNIIGSVGAENPVPIDEQTLQLNRRAVAIPYCDDDNTDHTIGRRLLYITTLDGRLSALDVSKGGKLRWSVPTGPGPLISSSIHRLELTNNGQFVRMIPSLSGGIYKFDGDSIDPIPITTENLLSSSAKFSDDLVISGGKETRTYGVSVRTGQLLYECSMNGCINSTDAREPATGDDKNGNTISGDEAQMEHNPLIDDVIVVRRQTQTVRAVESRTGVERWNFSVGQHELNMIRPAECHDRPYSDMDMAMLDLDIKVVVPEGVICAFSKTDPNAMLWKYKFDHPIVSGWKIGVDDELETIDLFSSAQWIWDHADNIFDPPIQSLSPSIYLGMYDKQLYIQESVTLRREIDDQSNLYTHLTTDSPMPVIPWRPIPASSNSLALIKNEKALTDGKPVESSNAVTILPNTNEAMKGNELVPYDEDIFAVSAQSVLNASEFVNGNGFYLYTREDKNRNENVRCITDEEEEDEAEEDEEGDLDLEDNADSDDNENAVNNTNHSGSVDLGFSLDDIDAPVKVVILSLWFWWKEVVVIALTTAVLVNLFLGQRQRQEVLVIERHVPVPTAYEATEQSTVALLGPTNVCMNGTANASANVHRTLSESTSCSGEHFSSRFQGDFDLMRCLGRGGFGVVFEAKNKLDDCKYAVKRITLPNKKESRERVMREVKTLANCEHQNIVRYFQAWVETPPPGWQEEEDSKWLAHEMSMSIQIETPDGTTLPSFENASLPQQPPRRQLQVERKRQLLSWMSSLNNTDCGSEHEHDNCIEEDEDDDSCIIFRSESQSLAMKCSDEIDDESNSDSEEESKTNSTKKDKQVNGKKLHTNSISIDIHSNSFDMSLPKNGKNMDYSQLSDSFQIEFVRSANGDETNEDSGCAAQTNGDVWTSKDLERSLNDNNYTTNTKSKPRPASLELGKFATNIENSNNSKALLPASALLQATPKPQQNKVYLYIQMQLCRKESLRDWLRENRCESRQNHIASIFHQIVDAVDYVHLKGLIHRDLKPSNIFFSQDGQIKIGDFGLVTDMSDIPNMVTKCGDTTGLPSCARHTQQVGTHLYMSPEQLRGQHYDFKVDIYSLGLIFFELLVYFGTEMERIKTLRQLRDGNYPQEFPHNYPNEHELLQLMLSKQPAERPATTELKLKLLDILKWPDFTAADGDPVAMVAAAARRYSRSRTFSSSDA</sequence>
<dbReference type="PROSITE" id="PS50199">
    <property type="entry name" value="ZF_RANBP2_2"/>
    <property type="match status" value="2"/>
</dbReference>
<dbReference type="SUPFAM" id="SSF50998">
    <property type="entry name" value="Quinoprotein alcohol dehydrogenase-like"/>
    <property type="match status" value="1"/>
</dbReference>
<dbReference type="InterPro" id="IPR000719">
    <property type="entry name" value="Prot_kinase_dom"/>
</dbReference>
<dbReference type="PROSITE" id="PS00107">
    <property type="entry name" value="PROTEIN_KINASE_ATP"/>
    <property type="match status" value="1"/>
</dbReference>
<dbReference type="PROSITE" id="PS50005">
    <property type="entry name" value="TPR"/>
    <property type="match status" value="1"/>
</dbReference>
<dbReference type="SMART" id="SM00220">
    <property type="entry name" value="S_TKc"/>
    <property type="match status" value="1"/>
</dbReference>
<dbReference type="InterPro" id="IPR019734">
    <property type="entry name" value="TPR_rpt"/>
</dbReference>
<dbReference type="SUPFAM" id="SSF50729">
    <property type="entry name" value="PH domain-like"/>
    <property type="match status" value="4"/>
</dbReference>
<evidence type="ECO:0000256" key="1">
    <source>
        <dbReference type="ARBA" id="ARBA00022553"/>
    </source>
</evidence>
<feature type="compositionally biased region" description="Basic and acidic residues" evidence="11">
    <location>
        <begin position="3713"/>
        <end position="3725"/>
    </location>
</feature>
<name>A0ABM3J198_BACDO</name>
<dbReference type="Pfam" id="PF00638">
    <property type="entry name" value="Ran_BP1"/>
    <property type="match status" value="4"/>
</dbReference>
<dbReference type="SMART" id="SM00160">
    <property type="entry name" value="RanBD"/>
    <property type="match status" value="4"/>
</dbReference>
<evidence type="ECO:0000256" key="11">
    <source>
        <dbReference type="SAM" id="MobiDB-lite"/>
    </source>
</evidence>
<dbReference type="Proteomes" id="UP001652620">
    <property type="component" value="Chromosome 2"/>
</dbReference>
<dbReference type="InterPro" id="IPR011009">
    <property type="entry name" value="Kinase-like_dom_sf"/>
</dbReference>
<feature type="domain" description="RanBD1" evidence="13">
    <location>
        <begin position="1670"/>
        <end position="1807"/>
    </location>
</feature>
<evidence type="ECO:0000256" key="9">
    <source>
        <dbReference type="PROSITE-ProRule" id="PRU10141"/>
    </source>
</evidence>
<evidence type="ECO:0000256" key="10">
    <source>
        <dbReference type="SAM" id="Coils"/>
    </source>
</evidence>
<dbReference type="SMART" id="SM00547">
    <property type="entry name" value="ZnF_RBZ"/>
    <property type="match status" value="2"/>
</dbReference>
<dbReference type="PROSITE" id="PS50011">
    <property type="entry name" value="PROTEIN_KINASE_DOM"/>
    <property type="match status" value="1"/>
</dbReference>
<dbReference type="PROSITE" id="PS00108">
    <property type="entry name" value="PROTEIN_KINASE_ST"/>
    <property type="match status" value="1"/>
</dbReference>
<evidence type="ECO:0000313" key="15">
    <source>
        <dbReference type="Proteomes" id="UP001652620"/>
    </source>
</evidence>
<dbReference type="InterPro" id="IPR011993">
    <property type="entry name" value="PH-like_dom_sf"/>
</dbReference>
<keyword evidence="1" id="KW-0597">Phosphoprotein</keyword>
<feature type="repeat" description="TPR" evidence="8">
    <location>
        <begin position="60"/>
        <end position="93"/>
    </location>
</feature>
<feature type="binding site" evidence="9">
    <location>
        <position position="3557"/>
    </location>
    <ligand>
        <name>ATP</name>
        <dbReference type="ChEBI" id="CHEBI:30616"/>
    </ligand>
</feature>
<dbReference type="SMART" id="SM00028">
    <property type="entry name" value="TPR"/>
    <property type="match status" value="1"/>
</dbReference>
<keyword evidence="6 9" id="KW-0067">ATP-binding</keyword>
<dbReference type="SUPFAM" id="SSF48452">
    <property type="entry name" value="TPR-like"/>
    <property type="match status" value="1"/>
</dbReference>
<evidence type="ECO:0000256" key="2">
    <source>
        <dbReference type="ARBA" id="ARBA00022723"/>
    </source>
</evidence>
<dbReference type="Gene3D" id="3.30.200.20">
    <property type="entry name" value="Phosphorylase Kinase, domain 1"/>
    <property type="match status" value="1"/>
</dbReference>
<evidence type="ECO:0000259" key="13">
    <source>
        <dbReference type="PROSITE" id="PS50196"/>
    </source>
</evidence>
<dbReference type="Pfam" id="PF00069">
    <property type="entry name" value="Pkinase"/>
    <property type="match status" value="2"/>
</dbReference>
<gene>
    <name evidence="16" type="primary">LOC105226553</name>
</gene>
<dbReference type="Gene3D" id="2.30.29.30">
    <property type="entry name" value="Pleckstrin-homology domain (PH domain)/Phosphotyrosine-binding domain (PTB)"/>
    <property type="match status" value="4"/>
</dbReference>
<feature type="compositionally biased region" description="Polar residues" evidence="11">
    <location>
        <begin position="2702"/>
        <end position="2714"/>
    </location>
</feature>
<dbReference type="InterPro" id="IPR017441">
    <property type="entry name" value="Protein_kinase_ATP_BS"/>
</dbReference>
<dbReference type="Gene3D" id="2.130.10.10">
    <property type="entry name" value="YVTN repeat-like/Quinoprotein amine dehydrogenase"/>
    <property type="match status" value="1"/>
</dbReference>
<keyword evidence="3 9" id="KW-0547">Nucleotide-binding</keyword>
<protein>
    <submittedName>
        <fullName evidence="16">E3 SUMO-protein ligase RanBP2</fullName>
    </submittedName>
</protein>
<evidence type="ECO:0000256" key="7">
    <source>
        <dbReference type="PROSITE-ProRule" id="PRU00322"/>
    </source>
</evidence>
<dbReference type="PANTHER" id="PTHR23138:SF87">
    <property type="entry name" value="E3 SUMO-PROTEIN LIGASE RANBP2"/>
    <property type="match status" value="1"/>
</dbReference>
<dbReference type="Gene3D" id="4.10.1060.10">
    <property type="entry name" value="Zinc finger, RanBP2-type"/>
    <property type="match status" value="2"/>
</dbReference>
<evidence type="ECO:0000313" key="16">
    <source>
        <dbReference type="RefSeq" id="XP_049303013.1"/>
    </source>
</evidence>
<feature type="region of interest" description="Disordered" evidence="11">
    <location>
        <begin position="2702"/>
        <end position="2725"/>
    </location>
</feature>
<dbReference type="CDD" id="cd09768">
    <property type="entry name" value="Luminal_EIF2AK3"/>
    <property type="match status" value="1"/>
</dbReference>
<feature type="compositionally biased region" description="Polar residues" evidence="11">
    <location>
        <begin position="2571"/>
        <end position="2585"/>
    </location>
</feature>
<organism evidence="15 16">
    <name type="scientific">Bactrocera dorsalis</name>
    <name type="common">Oriental fruit fly</name>
    <name type="synonym">Dacus dorsalis</name>
    <dbReference type="NCBI Taxonomy" id="27457"/>
    <lineage>
        <taxon>Eukaryota</taxon>
        <taxon>Metazoa</taxon>
        <taxon>Ecdysozoa</taxon>
        <taxon>Arthropoda</taxon>
        <taxon>Hexapoda</taxon>
        <taxon>Insecta</taxon>
        <taxon>Pterygota</taxon>
        <taxon>Neoptera</taxon>
        <taxon>Endopterygota</taxon>
        <taxon>Diptera</taxon>
        <taxon>Brachycera</taxon>
        <taxon>Muscomorpha</taxon>
        <taxon>Tephritoidea</taxon>
        <taxon>Tephritidae</taxon>
        <taxon>Bactrocera</taxon>
        <taxon>Bactrocera</taxon>
    </lineage>
</organism>
<dbReference type="InterPro" id="IPR045255">
    <property type="entry name" value="RanBP1-like"/>
</dbReference>
<reference evidence="15" key="1">
    <citation type="submission" date="2025-05" db="UniProtKB">
        <authorList>
            <consortium name="RefSeq"/>
        </authorList>
    </citation>
    <scope>NUCLEOTIDE SEQUENCE [LARGE SCALE GENOMIC DNA]</scope>
</reference>
<keyword evidence="10" id="KW-0175">Coiled coil</keyword>
<feature type="compositionally biased region" description="Polar residues" evidence="11">
    <location>
        <begin position="3622"/>
        <end position="3635"/>
    </location>
</feature>
<dbReference type="InterPro" id="IPR000156">
    <property type="entry name" value="Ran_bind_dom"/>
</dbReference>
<feature type="region of interest" description="Disordered" evidence="11">
    <location>
        <begin position="2116"/>
        <end position="2150"/>
    </location>
</feature>
<dbReference type="CDD" id="cd13172">
    <property type="entry name" value="RanBD2_RanBP2_insect-like"/>
    <property type="match status" value="1"/>
</dbReference>
<feature type="region of interest" description="Disordered" evidence="11">
    <location>
        <begin position="3374"/>
        <end position="3408"/>
    </location>
</feature>
<feature type="compositionally biased region" description="Acidic residues" evidence="11">
    <location>
        <begin position="2134"/>
        <end position="2149"/>
    </location>
</feature>
<dbReference type="GeneID" id="105226553"/>
<feature type="domain" description="Protein kinase" evidence="12">
    <location>
        <begin position="3528"/>
        <end position="4053"/>
    </location>
</feature>
<keyword evidence="16" id="KW-0436">Ligase</keyword>
<dbReference type="InterPro" id="IPR011047">
    <property type="entry name" value="Quinoprotein_ADH-like_sf"/>
</dbReference>
<dbReference type="GO" id="GO:0016874">
    <property type="term" value="F:ligase activity"/>
    <property type="evidence" value="ECO:0007669"/>
    <property type="project" value="UniProtKB-KW"/>
</dbReference>
<keyword evidence="15" id="KW-1185">Reference proteome</keyword>
<evidence type="ECO:0000256" key="4">
    <source>
        <dbReference type="ARBA" id="ARBA00022771"/>
    </source>
</evidence>
<dbReference type="InterPro" id="IPR036443">
    <property type="entry name" value="Znf_RanBP2_sf"/>
</dbReference>
<feature type="coiled-coil region" evidence="10">
    <location>
        <begin position="876"/>
        <end position="903"/>
    </location>
</feature>
<evidence type="ECO:0000256" key="8">
    <source>
        <dbReference type="PROSITE-ProRule" id="PRU00339"/>
    </source>
</evidence>
<evidence type="ECO:0000259" key="14">
    <source>
        <dbReference type="PROSITE" id="PS50199"/>
    </source>
</evidence>
<dbReference type="InterPro" id="IPR011990">
    <property type="entry name" value="TPR-like_helical_dom_sf"/>
</dbReference>
<evidence type="ECO:0000259" key="12">
    <source>
        <dbReference type="PROSITE" id="PS50011"/>
    </source>
</evidence>
<dbReference type="PROSITE" id="PS01358">
    <property type="entry name" value="ZF_RANBP2_1"/>
    <property type="match status" value="2"/>
</dbReference>
<dbReference type="PANTHER" id="PTHR23138">
    <property type="entry name" value="RAN BINDING PROTEIN"/>
    <property type="match status" value="1"/>
</dbReference>
<evidence type="ECO:0000256" key="5">
    <source>
        <dbReference type="ARBA" id="ARBA00022833"/>
    </source>
</evidence>
<feature type="compositionally biased region" description="Acidic residues" evidence="11">
    <location>
        <begin position="3375"/>
        <end position="3402"/>
    </location>
</feature>
<feature type="region of interest" description="Disordered" evidence="11">
    <location>
        <begin position="3696"/>
        <end position="3733"/>
    </location>
</feature>
<dbReference type="RefSeq" id="XP_049303013.1">
    <property type="nucleotide sequence ID" value="XM_049447056.1"/>
</dbReference>
<keyword evidence="5" id="KW-0862">Zinc</keyword>
<feature type="region of interest" description="Disordered" evidence="11">
    <location>
        <begin position="1285"/>
        <end position="1329"/>
    </location>
</feature>
<feature type="compositionally biased region" description="Polar residues" evidence="11">
    <location>
        <begin position="2088"/>
        <end position="2101"/>
    </location>
</feature>
<feature type="compositionally biased region" description="Acidic residues" evidence="11">
    <location>
        <begin position="3701"/>
        <end position="3712"/>
    </location>
</feature>
<keyword evidence="2" id="KW-0479">Metal-binding</keyword>